<keyword evidence="2" id="KW-0808">Transferase</keyword>
<keyword evidence="1" id="KW-0812">Transmembrane</keyword>
<feature type="transmembrane region" description="Helical" evidence="1">
    <location>
        <begin position="222"/>
        <end position="247"/>
    </location>
</feature>
<evidence type="ECO:0000313" key="3">
    <source>
        <dbReference type="Proteomes" id="UP000238426"/>
    </source>
</evidence>
<keyword evidence="1" id="KW-1133">Transmembrane helix</keyword>
<feature type="transmembrane region" description="Helical" evidence="1">
    <location>
        <begin position="388"/>
        <end position="405"/>
    </location>
</feature>
<feature type="transmembrane region" description="Helical" evidence="1">
    <location>
        <begin position="414"/>
        <end position="433"/>
    </location>
</feature>
<feature type="transmembrane region" description="Helical" evidence="1">
    <location>
        <begin position="197"/>
        <end position="215"/>
    </location>
</feature>
<protein>
    <submittedName>
        <fullName evidence="2">Mannosyltransferase</fullName>
    </submittedName>
</protein>
<proteinExistence type="predicted"/>
<comment type="caution">
    <text evidence="2">The sequence shown here is derived from an EMBL/GenBank/DDBJ whole genome shotgun (WGS) entry which is preliminary data.</text>
</comment>
<dbReference type="GO" id="GO:0016757">
    <property type="term" value="F:glycosyltransferase activity"/>
    <property type="evidence" value="ECO:0007669"/>
    <property type="project" value="UniProtKB-KW"/>
</dbReference>
<feature type="transmembrane region" description="Helical" evidence="1">
    <location>
        <begin position="22"/>
        <end position="40"/>
    </location>
</feature>
<feature type="transmembrane region" description="Helical" evidence="1">
    <location>
        <begin position="356"/>
        <end position="376"/>
    </location>
</feature>
<feature type="transmembrane region" description="Helical" evidence="1">
    <location>
        <begin position="325"/>
        <end position="344"/>
    </location>
</feature>
<accession>A0A2T1NEV5</accession>
<sequence length="447" mass="52446">MAFILCFTLYNWFAYNLVREQFSLLLTLYSILCLSFVYLLKYATLSFKQLSYMAFVFRALFILAIPNLSQDFYRFIWDGRLIWEGLNPYLFTPNQLLDLGNLPIAEIDTLYQGMGALSAMHYSNYPPLNQLCFLLAAVWSSKSILGSVIVLRLLIIAADFGVLYYGKKLLTTLNLNPKLIFWYILNPFIIIELTGNLHFEGVMIFFLISSLYALVKQKWLLSAFLLGCSISIKLIPLLLLPVFFWWFIKNKQQSTLKNFVQLCTFYTLVLGVVLLSFLPFLSQELITNYATTIRLWFGNFEFNASFYYVFREIGYWFRGYNEIQIIGKITPLVVIMMTLLISFLRKNPEPKALIHSLLFVLSFYLFTSTTIHPWYIATLLMLSVFTNYSYIVVWSFTVFLSYYTYSQPDFKESYIVLCLQYVPVYLLFIWEVILKRPIPFTMLKVRT</sequence>
<evidence type="ECO:0000256" key="1">
    <source>
        <dbReference type="SAM" id="Phobius"/>
    </source>
</evidence>
<dbReference type="EMBL" id="PXOQ01000007">
    <property type="protein sequence ID" value="PSG90939.1"/>
    <property type="molecule type" value="Genomic_DNA"/>
</dbReference>
<organism evidence="2 3">
    <name type="scientific">Aurantibacter aestuarii</name>
    <dbReference type="NCBI Taxonomy" id="1266046"/>
    <lineage>
        <taxon>Bacteria</taxon>
        <taxon>Pseudomonadati</taxon>
        <taxon>Bacteroidota</taxon>
        <taxon>Flavobacteriia</taxon>
        <taxon>Flavobacteriales</taxon>
        <taxon>Flavobacteriaceae</taxon>
        <taxon>Aurantibacter</taxon>
    </lineage>
</organism>
<keyword evidence="3" id="KW-1185">Reference proteome</keyword>
<feature type="transmembrane region" description="Helical" evidence="1">
    <location>
        <begin position="259"/>
        <end position="281"/>
    </location>
</feature>
<name>A0A2T1NEV5_9FLAO</name>
<gene>
    <name evidence="2" type="ORF">C7H52_05205</name>
</gene>
<keyword evidence="1" id="KW-0472">Membrane</keyword>
<feature type="transmembrane region" description="Helical" evidence="1">
    <location>
        <begin position="52"/>
        <end position="69"/>
    </location>
</feature>
<reference evidence="2 3" key="1">
    <citation type="submission" date="2018-03" db="EMBL/GenBank/DDBJ databases">
        <title>Mesoflavibacter sp. HG37 and Mesoflavibacter sp. HG96 sp.nov., two marine bacteria isolated from seawater of Western Pacific Ocean.</title>
        <authorList>
            <person name="Cheng H."/>
            <person name="Wu Y.-H."/>
            <person name="Guo L.-L."/>
            <person name="Xu X.-W."/>
        </authorList>
    </citation>
    <scope>NUCLEOTIDE SEQUENCE [LARGE SCALE GENOMIC DNA]</scope>
    <source>
        <strain evidence="2 3">KCTC 32269</strain>
    </source>
</reference>
<evidence type="ECO:0000313" key="2">
    <source>
        <dbReference type="EMBL" id="PSG90939.1"/>
    </source>
</evidence>
<feature type="transmembrane region" description="Helical" evidence="1">
    <location>
        <begin position="144"/>
        <end position="166"/>
    </location>
</feature>
<dbReference type="OrthoDB" id="1491846at2"/>
<keyword evidence="2" id="KW-0328">Glycosyltransferase</keyword>
<dbReference type="AlphaFoldDB" id="A0A2T1NEV5"/>
<dbReference type="Pfam" id="PF26314">
    <property type="entry name" value="MptA_B_family"/>
    <property type="match status" value="1"/>
</dbReference>
<dbReference type="Proteomes" id="UP000238426">
    <property type="component" value="Unassembled WGS sequence"/>
</dbReference>